<dbReference type="EMBL" id="CP139558">
    <property type="protein sequence ID" value="WPU96418.1"/>
    <property type="molecule type" value="Genomic_DNA"/>
</dbReference>
<dbReference type="Proteomes" id="UP001324380">
    <property type="component" value="Chromosome"/>
</dbReference>
<dbReference type="Pfam" id="PF08843">
    <property type="entry name" value="AbiEii"/>
    <property type="match status" value="1"/>
</dbReference>
<sequence>MIKPAEIHKRAFKYGVRDTQIEKDYILTWILYGIAGHERLSKILVFKGGTVLKKVYFPEYRFSEDLDFTLLNDDLTNEQLFSDFEEAFDFIAEEANITLQLGADAEHESGSINFYIVYTGPLGGSIGSKQVKVDITRKEILEFEPVEKPVFIDYSDGDDFSILCYPLEEVVIEKMCALMGRTQPRDLYDLWYLFEYEKLDIKAVWQEFERKAKNKGHDPANFVAKVQSKLNSFKGRWNSSLANQIKDLPDFDTVVRELNKHFRKINI</sequence>
<reference evidence="1 2" key="1">
    <citation type="submission" date="2023-11" db="EMBL/GenBank/DDBJ databases">
        <title>Analysis of the Genomes of Mucilaginibacter gossypii cycad 4 and M. sabulilitoris SNA2: microbes with the potential for plant growth promotion.</title>
        <authorList>
            <person name="Hirsch A.M."/>
            <person name="Humm E."/>
            <person name="Rubbi M."/>
            <person name="Del Vecchio G."/>
            <person name="Ha S.M."/>
            <person name="Pellegrini M."/>
            <person name="Gunsalus R.P."/>
        </authorList>
    </citation>
    <scope>NUCLEOTIDE SEQUENCE [LARGE SCALE GENOMIC DNA]</scope>
    <source>
        <strain evidence="1 2">SNA2</strain>
    </source>
</reference>
<organism evidence="1 2">
    <name type="scientific">Mucilaginibacter sabulilitoris</name>
    <dbReference type="NCBI Taxonomy" id="1173583"/>
    <lineage>
        <taxon>Bacteria</taxon>
        <taxon>Pseudomonadati</taxon>
        <taxon>Bacteroidota</taxon>
        <taxon>Sphingobacteriia</taxon>
        <taxon>Sphingobacteriales</taxon>
        <taxon>Sphingobacteriaceae</taxon>
        <taxon>Mucilaginibacter</taxon>
    </lineage>
</organism>
<dbReference type="RefSeq" id="WP_321565512.1">
    <property type="nucleotide sequence ID" value="NZ_CP139558.1"/>
</dbReference>
<keyword evidence="2" id="KW-1185">Reference proteome</keyword>
<evidence type="ECO:0000313" key="2">
    <source>
        <dbReference type="Proteomes" id="UP001324380"/>
    </source>
</evidence>
<proteinExistence type="predicted"/>
<evidence type="ECO:0000313" key="1">
    <source>
        <dbReference type="EMBL" id="WPU96418.1"/>
    </source>
</evidence>
<gene>
    <name evidence="1" type="ORF">SNE25_12900</name>
</gene>
<accession>A0ABZ0TTI3</accession>
<dbReference type="GO" id="GO:0016740">
    <property type="term" value="F:transferase activity"/>
    <property type="evidence" value="ECO:0007669"/>
    <property type="project" value="UniProtKB-KW"/>
</dbReference>
<protein>
    <submittedName>
        <fullName evidence="1">Nucleotidyl transferase AbiEii/AbiGii toxin family protein</fullName>
    </submittedName>
</protein>
<keyword evidence="1" id="KW-0808">Transferase</keyword>
<dbReference type="Gene3D" id="3.10.450.620">
    <property type="entry name" value="JHP933, nucleotidyltransferase-like core domain"/>
    <property type="match status" value="1"/>
</dbReference>
<dbReference type="InterPro" id="IPR014942">
    <property type="entry name" value="AbiEii"/>
</dbReference>
<name>A0ABZ0TTI3_9SPHI</name>